<reference evidence="4" key="1">
    <citation type="submission" date="2023-10" db="EMBL/GenBank/DDBJ databases">
        <authorList>
            <person name="Chen Y."/>
            <person name="Shah S."/>
            <person name="Dougan E. K."/>
            <person name="Thang M."/>
            <person name="Chan C."/>
        </authorList>
    </citation>
    <scope>NUCLEOTIDE SEQUENCE [LARGE SCALE GENOMIC DNA]</scope>
</reference>
<dbReference type="InterPro" id="IPR016024">
    <property type="entry name" value="ARM-type_fold"/>
</dbReference>
<sequence>MVKICEGTAKFAKDPFGNYVVQHMLQHGRKEDKKRIIAIIQARILEFTQHKCSSNVVDKCFEVATIGEHALALEEERASLTRIVLGEEGDENPPIKSMMFDRFGSHILQHMLEHSRGPEREELISRLKQEEPRLKSSAAGRRLVNSLSGA</sequence>
<dbReference type="PANTHER" id="PTHR12537:SF12">
    <property type="entry name" value="MATERNAL PROTEIN PUMILIO"/>
    <property type="match status" value="1"/>
</dbReference>
<protein>
    <recommendedName>
        <fullName evidence="3">PUM-HD domain-containing protein</fullName>
    </recommendedName>
</protein>
<evidence type="ECO:0000259" key="3">
    <source>
        <dbReference type="PROSITE" id="PS50303"/>
    </source>
</evidence>
<gene>
    <name evidence="4" type="ORF">PCOR1329_LOCUS26351</name>
</gene>
<dbReference type="EMBL" id="CAUYUJ010009352">
    <property type="protein sequence ID" value="CAK0826529.1"/>
    <property type="molecule type" value="Genomic_DNA"/>
</dbReference>
<dbReference type="InterPro" id="IPR033133">
    <property type="entry name" value="PUM-HD"/>
</dbReference>
<dbReference type="PROSITE" id="PS50303">
    <property type="entry name" value="PUM_HD"/>
    <property type="match status" value="1"/>
</dbReference>
<dbReference type="InterPro" id="IPR011989">
    <property type="entry name" value="ARM-like"/>
</dbReference>
<dbReference type="Gene3D" id="1.25.10.10">
    <property type="entry name" value="Leucine-rich Repeat Variant"/>
    <property type="match status" value="1"/>
</dbReference>
<dbReference type="InterPro" id="IPR001313">
    <property type="entry name" value="Pumilio_RNA-bd_rpt"/>
</dbReference>
<dbReference type="SMART" id="SM00025">
    <property type="entry name" value="Pumilio"/>
    <property type="match status" value="3"/>
</dbReference>
<dbReference type="SUPFAM" id="SSF48371">
    <property type="entry name" value="ARM repeat"/>
    <property type="match status" value="1"/>
</dbReference>
<dbReference type="Pfam" id="PF00806">
    <property type="entry name" value="PUF"/>
    <property type="match status" value="3"/>
</dbReference>
<keyword evidence="1" id="KW-0677">Repeat</keyword>
<proteinExistence type="predicted"/>
<dbReference type="PROSITE" id="PS50302">
    <property type="entry name" value="PUM"/>
    <property type="match status" value="2"/>
</dbReference>
<evidence type="ECO:0000313" key="4">
    <source>
        <dbReference type="EMBL" id="CAK0826529.1"/>
    </source>
</evidence>
<accession>A0ABN9S426</accession>
<comment type="caution">
    <text evidence="4">The sequence shown here is derived from an EMBL/GenBank/DDBJ whole genome shotgun (WGS) entry which is preliminary data.</text>
</comment>
<organism evidence="4 5">
    <name type="scientific">Prorocentrum cordatum</name>
    <dbReference type="NCBI Taxonomy" id="2364126"/>
    <lineage>
        <taxon>Eukaryota</taxon>
        <taxon>Sar</taxon>
        <taxon>Alveolata</taxon>
        <taxon>Dinophyceae</taxon>
        <taxon>Prorocentrales</taxon>
        <taxon>Prorocentraceae</taxon>
        <taxon>Prorocentrum</taxon>
    </lineage>
</organism>
<feature type="domain" description="PUM-HD" evidence="3">
    <location>
        <begin position="1"/>
        <end position="150"/>
    </location>
</feature>
<keyword evidence="5" id="KW-1185">Reference proteome</keyword>
<evidence type="ECO:0000256" key="2">
    <source>
        <dbReference type="PROSITE-ProRule" id="PRU00317"/>
    </source>
</evidence>
<name>A0ABN9S426_9DINO</name>
<feature type="repeat" description="Pumilio" evidence="2">
    <location>
        <begin position="3"/>
        <end position="38"/>
    </location>
</feature>
<dbReference type="PANTHER" id="PTHR12537">
    <property type="entry name" value="RNA BINDING PROTEIN PUMILIO-RELATED"/>
    <property type="match status" value="1"/>
</dbReference>
<dbReference type="Proteomes" id="UP001189429">
    <property type="component" value="Unassembled WGS sequence"/>
</dbReference>
<feature type="repeat" description="Pumilio" evidence="2">
    <location>
        <begin position="90"/>
        <end position="125"/>
    </location>
</feature>
<evidence type="ECO:0000313" key="5">
    <source>
        <dbReference type="Proteomes" id="UP001189429"/>
    </source>
</evidence>
<evidence type="ECO:0000256" key="1">
    <source>
        <dbReference type="ARBA" id="ARBA00022737"/>
    </source>
</evidence>